<dbReference type="GO" id="GO:0030121">
    <property type="term" value="C:AP-1 adaptor complex"/>
    <property type="evidence" value="ECO:0007669"/>
    <property type="project" value="TreeGrafter"/>
</dbReference>
<evidence type="ECO:0000259" key="2">
    <source>
        <dbReference type="Pfam" id="PF15045"/>
    </source>
</evidence>
<sequence>MQDQQLVESPSTTEALSWMSLKDLTTKVSSMSLSQNNEGIDECNLNESRTKEDTVELEMMHQSLPWGNGRQRNCEGFSESIHCISESNSSWGDFESFSESLVKSESISQTPEVLVNSAETKTSKTDMELYGEHCNTSHGHHCSKPSVHNGREASASSQDKANLSYEDIFKLSFPEVIVPQSTESIRSLDQVLDTDNEDIGTPEFTKRQLCIDSGNVWRTLRDPDSTTGLRCPRNKSHCQENFLSALGIDVNQKDFSGDSKDGLEETNVKINEDLEDRFNINNCKALIQTKLAVSPDSRHGHFFSYNLFLKRTPSNGNTQFKTVPGKKRIFSTHSLKMKIFNSDVC</sequence>
<dbReference type="GO" id="GO:0030276">
    <property type="term" value="F:clathrin binding"/>
    <property type="evidence" value="ECO:0007669"/>
    <property type="project" value="InterPro"/>
</dbReference>
<name>A0A452HDZ4_9SAUR</name>
<evidence type="ECO:0000256" key="1">
    <source>
        <dbReference type="SAM" id="MobiDB-lite"/>
    </source>
</evidence>
<dbReference type="Pfam" id="PF15045">
    <property type="entry name" value="Clathrin_bdg"/>
    <property type="match status" value="1"/>
</dbReference>
<keyword evidence="4" id="KW-1185">Reference proteome</keyword>
<dbReference type="PANTHER" id="PTHR16156">
    <property type="entry name" value="AFTIPHILIN A-RELATED"/>
    <property type="match status" value="1"/>
</dbReference>
<dbReference type="Ensembl" id="ENSGAGT00000014938.1">
    <property type="protein sequence ID" value="ENSGAGP00000013040.1"/>
    <property type="gene ID" value="ENSGAGG00000010009.1"/>
</dbReference>
<reference evidence="4" key="1">
    <citation type="journal article" date="2017" name="PLoS ONE">
        <title>The Agassiz's desert tortoise genome provides a resource for the conservation of a threatened species.</title>
        <authorList>
            <person name="Tollis M."/>
            <person name="DeNardo D.F."/>
            <person name="Cornelius J.A."/>
            <person name="Dolby G.A."/>
            <person name="Edwards T."/>
            <person name="Henen B.T."/>
            <person name="Karl A.E."/>
            <person name="Murphy R.W."/>
            <person name="Kusumi K."/>
        </authorList>
    </citation>
    <scope>NUCLEOTIDE SEQUENCE [LARGE SCALE GENOMIC DNA]</scope>
</reference>
<evidence type="ECO:0000313" key="4">
    <source>
        <dbReference type="Proteomes" id="UP000291020"/>
    </source>
</evidence>
<dbReference type="GO" id="GO:0032588">
    <property type="term" value="C:trans-Golgi network membrane"/>
    <property type="evidence" value="ECO:0007669"/>
    <property type="project" value="InterPro"/>
</dbReference>
<dbReference type="Proteomes" id="UP000291020">
    <property type="component" value="Unassembled WGS sequence"/>
</dbReference>
<reference evidence="3" key="2">
    <citation type="submission" date="2025-05" db="UniProtKB">
        <authorList>
            <consortium name="Ensembl"/>
        </authorList>
    </citation>
    <scope>IDENTIFICATION</scope>
</reference>
<feature type="domain" description="Aftiphilin clathrin-binding box" evidence="2">
    <location>
        <begin position="213"/>
        <end position="290"/>
    </location>
</feature>
<proteinExistence type="predicted"/>
<accession>A0A452HDZ4</accession>
<dbReference type="PANTHER" id="PTHR16156:SF7">
    <property type="entry name" value="CLATHRIN BINDING BOX OF AFTIPHILIN CONTAINING 1"/>
    <property type="match status" value="1"/>
</dbReference>
<dbReference type="STRING" id="38772.ENSGAGP00000013040"/>
<organism evidence="3 4">
    <name type="scientific">Gopherus agassizii</name>
    <name type="common">Agassiz's desert tortoise</name>
    <dbReference type="NCBI Taxonomy" id="38772"/>
    <lineage>
        <taxon>Eukaryota</taxon>
        <taxon>Metazoa</taxon>
        <taxon>Chordata</taxon>
        <taxon>Craniata</taxon>
        <taxon>Vertebrata</taxon>
        <taxon>Euteleostomi</taxon>
        <taxon>Archelosauria</taxon>
        <taxon>Testudinata</taxon>
        <taxon>Testudines</taxon>
        <taxon>Cryptodira</taxon>
        <taxon>Durocryptodira</taxon>
        <taxon>Testudinoidea</taxon>
        <taxon>Testudinidae</taxon>
        <taxon>Gopherus</taxon>
    </lineage>
</organism>
<evidence type="ECO:0000313" key="3">
    <source>
        <dbReference type="Ensembl" id="ENSGAGP00000013039.1"/>
    </source>
</evidence>
<dbReference type="Ensembl" id="ENSGAGT00000014937.1">
    <property type="protein sequence ID" value="ENSGAGP00000013039.1"/>
    <property type="gene ID" value="ENSGAGG00000010009.1"/>
</dbReference>
<dbReference type="AlphaFoldDB" id="A0A452HDZ4"/>
<dbReference type="InterPro" id="IPR029205">
    <property type="entry name" value="Clathrin-bd"/>
</dbReference>
<dbReference type="InterPro" id="IPR046359">
    <property type="entry name" value="Aftin-like"/>
</dbReference>
<protein>
    <recommendedName>
        <fullName evidence="2">Aftiphilin clathrin-binding box domain-containing protein</fullName>
    </recommendedName>
</protein>
<feature type="region of interest" description="Disordered" evidence="1">
    <location>
        <begin position="140"/>
        <end position="159"/>
    </location>
</feature>